<dbReference type="InterPro" id="IPR025587">
    <property type="entry name" value="DUF4351"/>
</dbReference>
<dbReference type="RefSeq" id="WP_081424232.1">
    <property type="nucleotide sequence ID" value="NZ_JACJQT010000076.1"/>
</dbReference>
<keyword evidence="3" id="KW-1185">Reference proteome</keyword>
<proteinExistence type="predicted"/>
<protein>
    <submittedName>
        <fullName evidence="2">DUF4351 domain-containing protein</fullName>
    </submittedName>
</protein>
<dbReference type="Proteomes" id="UP000606721">
    <property type="component" value="Unassembled WGS sequence"/>
</dbReference>
<feature type="domain" description="DUF4351" evidence="1">
    <location>
        <begin position="6"/>
        <end position="32"/>
    </location>
</feature>
<evidence type="ECO:0000313" key="2">
    <source>
        <dbReference type="EMBL" id="MBD2280813.1"/>
    </source>
</evidence>
<dbReference type="Pfam" id="PF14261">
    <property type="entry name" value="DUF4351"/>
    <property type="match status" value="1"/>
</dbReference>
<name>A0ABR8C108_APHFL</name>
<evidence type="ECO:0000259" key="1">
    <source>
        <dbReference type="Pfam" id="PF14261"/>
    </source>
</evidence>
<evidence type="ECO:0000313" key="3">
    <source>
        <dbReference type="Proteomes" id="UP000606721"/>
    </source>
</evidence>
<organism evidence="2 3">
    <name type="scientific">Aphanizomenon flos-aquae FACHB-1040</name>
    <dbReference type="NCBI Taxonomy" id="2692887"/>
    <lineage>
        <taxon>Bacteria</taxon>
        <taxon>Bacillati</taxon>
        <taxon>Cyanobacteriota</taxon>
        <taxon>Cyanophyceae</taxon>
        <taxon>Nostocales</taxon>
        <taxon>Aphanizomenonaceae</taxon>
        <taxon>Aphanizomenon</taxon>
    </lineage>
</organism>
<dbReference type="EMBL" id="JACJQT010000076">
    <property type="protein sequence ID" value="MBD2280813.1"/>
    <property type="molecule type" value="Genomic_DNA"/>
</dbReference>
<gene>
    <name evidence="2" type="ORF">H6F99_21810</name>
</gene>
<reference evidence="2 3" key="1">
    <citation type="journal article" date="2020" name="ISME J.">
        <title>Comparative genomics reveals insights into cyanobacterial evolution and habitat adaptation.</title>
        <authorList>
            <person name="Chen M.Y."/>
            <person name="Teng W.K."/>
            <person name="Zhao L."/>
            <person name="Hu C.X."/>
            <person name="Zhou Y.K."/>
            <person name="Han B.P."/>
            <person name="Song L.R."/>
            <person name="Shu W.S."/>
        </authorList>
    </citation>
    <scope>NUCLEOTIDE SEQUENCE [LARGE SCALE GENOMIC DNA]</scope>
    <source>
        <strain evidence="2 3">FACHB-1040</strain>
    </source>
</reference>
<sequence>MLSQRLLNVEIIEFLGESIFDLSTVEDLQNWLNNLQI</sequence>
<comment type="caution">
    <text evidence="2">The sequence shown here is derived from an EMBL/GenBank/DDBJ whole genome shotgun (WGS) entry which is preliminary data.</text>
</comment>
<accession>A0ABR8C108</accession>